<keyword evidence="5 10" id="KW-0472">Membrane</keyword>
<dbReference type="EnsemblMetazoa" id="XM_038192583.1">
    <property type="protein sequence ID" value="XP_038048511.1"/>
    <property type="gene ID" value="LOC119722456"/>
</dbReference>
<dbReference type="AlphaFoldDB" id="A0A913ZBT7"/>
<dbReference type="PROSITE" id="PS00237">
    <property type="entry name" value="G_PROTEIN_RECEP_F1_1"/>
    <property type="match status" value="1"/>
</dbReference>
<dbReference type="SMART" id="SM01381">
    <property type="entry name" value="7TM_GPCR_Srsx"/>
    <property type="match status" value="1"/>
</dbReference>
<dbReference type="InterPro" id="IPR000276">
    <property type="entry name" value="GPCR_Rhodpsn"/>
</dbReference>
<evidence type="ECO:0000256" key="9">
    <source>
        <dbReference type="SAM" id="MobiDB-lite"/>
    </source>
</evidence>
<feature type="region of interest" description="Disordered" evidence="9">
    <location>
        <begin position="1"/>
        <end position="21"/>
    </location>
</feature>
<dbReference type="OrthoDB" id="2132067at2759"/>
<feature type="transmembrane region" description="Helical" evidence="10">
    <location>
        <begin position="327"/>
        <end position="352"/>
    </location>
</feature>
<dbReference type="Gene3D" id="1.20.1070.10">
    <property type="entry name" value="Rhodopsin 7-helix transmembrane proteins"/>
    <property type="match status" value="1"/>
</dbReference>
<feature type="transmembrane region" description="Helical" evidence="10">
    <location>
        <begin position="121"/>
        <end position="141"/>
    </location>
</feature>
<evidence type="ECO:0000259" key="11">
    <source>
        <dbReference type="PROSITE" id="PS50262"/>
    </source>
</evidence>
<dbReference type="OMA" id="MIMAYTA"/>
<keyword evidence="6 8" id="KW-0675">Receptor</keyword>
<feature type="transmembrane region" description="Helical" evidence="10">
    <location>
        <begin position="162"/>
        <end position="182"/>
    </location>
</feature>
<keyword evidence="7 8" id="KW-0807">Transducer</keyword>
<dbReference type="PROSITE" id="PS50262">
    <property type="entry name" value="G_PROTEIN_RECEP_F1_2"/>
    <property type="match status" value="1"/>
</dbReference>
<evidence type="ECO:0000256" key="7">
    <source>
        <dbReference type="ARBA" id="ARBA00023224"/>
    </source>
</evidence>
<feature type="transmembrane region" description="Helical" evidence="10">
    <location>
        <begin position="43"/>
        <end position="71"/>
    </location>
</feature>
<evidence type="ECO:0000256" key="8">
    <source>
        <dbReference type="RuleBase" id="RU000688"/>
    </source>
</evidence>
<feature type="transmembrane region" description="Helical" evidence="10">
    <location>
        <begin position="217"/>
        <end position="240"/>
    </location>
</feature>
<evidence type="ECO:0000256" key="10">
    <source>
        <dbReference type="SAM" id="Phobius"/>
    </source>
</evidence>
<keyword evidence="2 8" id="KW-0812">Transmembrane</keyword>
<evidence type="ECO:0000256" key="3">
    <source>
        <dbReference type="ARBA" id="ARBA00022989"/>
    </source>
</evidence>
<feature type="compositionally biased region" description="Polar residues" evidence="9">
    <location>
        <begin position="255"/>
        <end position="284"/>
    </location>
</feature>
<name>A0A913ZBT7_PATMI</name>
<proteinExistence type="inferred from homology"/>
<dbReference type="Proteomes" id="UP000887568">
    <property type="component" value="Unplaced"/>
</dbReference>
<protein>
    <recommendedName>
        <fullName evidence="11">G-protein coupled receptors family 1 profile domain-containing protein</fullName>
    </recommendedName>
</protein>
<dbReference type="RefSeq" id="XP_038048512.1">
    <property type="nucleotide sequence ID" value="XM_038192584.1"/>
</dbReference>
<evidence type="ECO:0000256" key="6">
    <source>
        <dbReference type="ARBA" id="ARBA00023170"/>
    </source>
</evidence>
<evidence type="ECO:0000256" key="2">
    <source>
        <dbReference type="ARBA" id="ARBA00022692"/>
    </source>
</evidence>
<feature type="compositionally biased region" description="Polar residues" evidence="9">
    <location>
        <begin position="1"/>
        <end position="18"/>
    </location>
</feature>
<dbReference type="PRINTS" id="PR00237">
    <property type="entry name" value="GPCRRHODOPSN"/>
</dbReference>
<reference evidence="12" key="1">
    <citation type="submission" date="2022-11" db="UniProtKB">
        <authorList>
            <consortium name="EnsemblMetazoa"/>
        </authorList>
    </citation>
    <scope>IDENTIFICATION</scope>
</reference>
<feature type="region of interest" description="Disordered" evidence="9">
    <location>
        <begin position="413"/>
        <end position="477"/>
    </location>
</feature>
<feature type="compositionally biased region" description="Polar residues" evidence="9">
    <location>
        <begin position="449"/>
        <end position="477"/>
    </location>
</feature>
<dbReference type="InterPro" id="IPR017452">
    <property type="entry name" value="GPCR_Rhodpsn_7TM"/>
</dbReference>
<keyword evidence="3 10" id="KW-1133">Transmembrane helix</keyword>
<dbReference type="RefSeq" id="XP_038048511.1">
    <property type="nucleotide sequence ID" value="XM_038192583.1"/>
</dbReference>
<organism evidence="12 13">
    <name type="scientific">Patiria miniata</name>
    <name type="common">Bat star</name>
    <name type="synonym">Asterina miniata</name>
    <dbReference type="NCBI Taxonomy" id="46514"/>
    <lineage>
        <taxon>Eukaryota</taxon>
        <taxon>Metazoa</taxon>
        <taxon>Echinodermata</taxon>
        <taxon>Eleutherozoa</taxon>
        <taxon>Asterozoa</taxon>
        <taxon>Asteroidea</taxon>
        <taxon>Valvatacea</taxon>
        <taxon>Valvatida</taxon>
        <taxon>Asterinidae</taxon>
        <taxon>Patiria</taxon>
    </lineage>
</organism>
<dbReference type="EnsemblMetazoa" id="XM_038192584.1">
    <property type="protein sequence ID" value="XP_038048512.1"/>
    <property type="gene ID" value="LOC119722456"/>
</dbReference>
<evidence type="ECO:0000313" key="12">
    <source>
        <dbReference type="EnsemblMetazoa" id="XP_038048511.1"/>
    </source>
</evidence>
<dbReference type="Pfam" id="PF00001">
    <property type="entry name" value="7tm_1"/>
    <property type="match status" value="1"/>
</dbReference>
<comment type="subcellular location">
    <subcellularLocation>
        <location evidence="1">Membrane</location>
        <topology evidence="1">Multi-pass membrane protein</topology>
    </subcellularLocation>
</comment>
<feature type="domain" description="G-protein coupled receptors family 1 profile" evidence="11">
    <location>
        <begin position="62"/>
        <end position="387"/>
    </location>
</feature>
<feature type="transmembrane region" description="Helical" evidence="10">
    <location>
        <begin position="364"/>
        <end position="389"/>
    </location>
</feature>
<sequence>MSWLTTPETGTTANQSLATMDEDSSSSESWYDFECDYEWPTQAVTVVLCIVYSLLGLTGFIGNLIVVYTIFFKKGPQSVTSMLLCSLAISDLIVVTIYLPFKLADLVTVSWVLGPVPCKLVGYLNLVSPACSACMLMVIGLERFIVILFPLRARSLITRLKAKFIVAGTWIISFILAIPGLLLQHHALSPITGEVICYKEYQDIEALQKGFPMYCLLVFYIIPLFVMGFAYTTVCLRLYASAKTSRGLQSMKAGGSSTASKPLRTTANNNANGFSATTNPNLVPSSVDDDPFSGGSETRATTTGGTSQVRKPRRQRRPVSLKDRQQVILMLILVVVLYAVTWGPMLMIMVLFAFEALNSLCMNVIFQLSAATHVLTFLNSAINPVVYSFMSRNFRQNVMEALRDTVRCCTRGGRRQKYGGGRGESAYQSSRYSTTMVTQASSVRRGRSTSDGNCSPSRGQNIELTQYTRLPNTETTA</sequence>
<dbReference type="SUPFAM" id="SSF81321">
    <property type="entry name" value="Family A G protein-coupled receptor-like"/>
    <property type="match status" value="1"/>
</dbReference>
<evidence type="ECO:0000256" key="4">
    <source>
        <dbReference type="ARBA" id="ARBA00023040"/>
    </source>
</evidence>
<dbReference type="GO" id="GO:0005886">
    <property type="term" value="C:plasma membrane"/>
    <property type="evidence" value="ECO:0007669"/>
    <property type="project" value="TreeGrafter"/>
</dbReference>
<feature type="region of interest" description="Disordered" evidence="9">
    <location>
        <begin position="249"/>
        <end position="318"/>
    </location>
</feature>
<keyword evidence="4 8" id="KW-0297">G-protein coupled receptor</keyword>
<dbReference type="PANTHER" id="PTHR45695">
    <property type="entry name" value="LEUCOKININ RECEPTOR-RELATED"/>
    <property type="match status" value="1"/>
</dbReference>
<keyword evidence="13" id="KW-1185">Reference proteome</keyword>
<feature type="compositionally biased region" description="Polar residues" evidence="9">
    <location>
        <begin position="295"/>
        <end position="306"/>
    </location>
</feature>
<dbReference type="GeneID" id="119722456"/>
<dbReference type="GO" id="GO:0004930">
    <property type="term" value="F:G protein-coupled receptor activity"/>
    <property type="evidence" value="ECO:0007669"/>
    <property type="project" value="UniProtKB-KW"/>
</dbReference>
<evidence type="ECO:0000256" key="5">
    <source>
        <dbReference type="ARBA" id="ARBA00023136"/>
    </source>
</evidence>
<comment type="similarity">
    <text evidence="8">Belongs to the G-protein coupled receptor 1 family.</text>
</comment>
<feature type="compositionally biased region" description="Polar residues" evidence="9">
    <location>
        <begin position="426"/>
        <end position="442"/>
    </location>
</feature>
<feature type="transmembrane region" description="Helical" evidence="10">
    <location>
        <begin position="83"/>
        <end position="101"/>
    </location>
</feature>
<accession>A0A913ZBT7</accession>
<dbReference type="PANTHER" id="PTHR45695:SF9">
    <property type="entry name" value="LEUCOKININ RECEPTOR"/>
    <property type="match status" value="1"/>
</dbReference>
<evidence type="ECO:0000313" key="13">
    <source>
        <dbReference type="Proteomes" id="UP000887568"/>
    </source>
</evidence>
<evidence type="ECO:0000256" key="1">
    <source>
        <dbReference type="ARBA" id="ARBA00004141"/>
    </source>
</evidence>